<dbReference type="NCBIfam" id="TIGR00231">
    <property type="entry name" value="small_GTP"/>
    <property type="match status" value="1"/>
</dbReference>
<dbReference type="InParanoid" id="A0A3P8W7V1"/>
<dbReference type="Proteomes" id="UP000265120">
    <property type="component" value="Chromosome 9"/>
</dbReference>
<evidence type="ECO:0000256" key="3">
    <source>
        <dbReference type="ARBA" id="ARBA00023134"/>
    </source>
</evidence>
<dbReference type="GeneID" id="103384255"/>
<reference evidence="4" key="2">
    <citation type="submission" date="2025-08" db="UniProtKB">
        <authorList>
            <consortium name="Ensembl"/>
        </authorList>
    </citation>
    <scope>IDENTIFICATION</scope>
</reference>
<comment type="similarity">
    <text evidence="1">Belongs to the small GTPase superfamily. Rab family.</text>
</comment>
<reference evidence="4" key="3">
    <citation type="submission" date="2025-09" db="UniProtKB">
        <authorList>
            <consortium name="Ensembl"/>
        </authorList>
    </citation>
    <scope>IDENTIFICATION</scope>
</reference>
<sequence length="243" mass="27098">MDSSLEFSGSLGSSWSSALSRCRTYKVLVIGDSGVGKTCLTHRLCAGQFPGRVEATIGVDFRERVLDVDGEKLKLQLWDTAGQERFRKSMVQHYYRNVHAVLFVFDVTCPPSFSGLLSWVEECRKNSVGQDIPRFLVGNKGDLRDPKRTREQVGQEQAISFASVHGMMFFETSAKNPPLKCVNGQRASSKGSYQQEDVEDIVLALAAKLKRQKNHSSVNAAAHNGSFKVLNKKNPEKDFWTCC</sequence>
<dbReference type="OrthoDB" id="10006973at2759"/>
<dbReference type="PROSITE" id="PS51421">
    <property type="entry name" value="RAS"/>
    <property type="match status" value="1"/>
</dbReference>
<keyword evidence="3" id="KW-0342">GTP-binding</keyword>
<dbReference type="SMART" id="SM00173">
    <property type="entry name" value="RAS"/>
    <property type="match status" value="1"/>
</dbReference>
<dbReference type="SMART" id="SM00174">
    <property type="entry name" value="RHO"/>
    <property type="match status" value="1"/>
</dbReference>
<dbReference type="OMA" id="TCPASFS"/>
<dbReference type="Pfam" id="PF00071">
    <property type="entry name" value="Ras"/>
    <property type="match status" value="1"/>
</dbReference>
<protein>
    <submittedName>
        <fullName evidence="4">RAB33B, member RAS onco family</fullName>
    </submittedName>
</protein>
<dbReference type="InterPro" id="IPR027417">
    <property type="entry name" value="P-loop_NTPase"/>
</dbReference>
<reference evidence="4 5" key="1">
    <citation type="journal article" date="2014" name="Nat. Genet.">
        <title>Whole-genome sequence of a flatfish provides insights into ZW sex chromosome evolution and adaptation to a benthic lifestyle.</title>
        <authorList>
            <person name="Chen S."/>
            <person name="Zhang G."/>
            <person name="Shao C."/>
            <person name="Huang Q."/>
            <person name="Liu G."/>
            <person name="Zhang P."/>
            <person name="Song W."/>
            <person name="An N."/>
            <person name="Chalopin D."/>
            <person name="Volff J.N."/>
            <person name="Hong Y."/>
            <person name="Li Q."/>
            <person name="Sha Z."/>
            <person name="Zhou H."/>
            <person name="Xie M."/>
            <person name="Yu Q."/>
            <person name="Liu Y."/>
            <person name="Xiang H."/>
            <person name="Wang N."/>
            <person name="Wu K."/>
            <person name="Yang C."/>
            <person name="Zhou Q."/>
            <person name="Liao X."/>
            <person name="Yang L."/>
            <person name="Hu Q."/>
            <person name="Zhang J."/>
            <person name="Meng L."/>
            <person name="Jin L."/>
            <person name="Tian Y."/>
            <person name="Lian J."/>
            <person name="Yang J."/>
            <person name="Miao G."/>
            <person name="Liu S."/>
            <person name="Liang Z."/>
            <person name="Yan F."/>
            <person name="Li Y."/>
            <person name="Sun B."/>
            <person name="Zhang H."/>
            <person name="Zhang J."/>
            <person name="Zhu Y."/>
            <person name="Du M."/>
            <person name="Zhao Y."/>
            <person name="Schartl M."/>
            <person name="Tang Q."/>
            <person name="Wang J."/>
        </authorList>
    </citation>
    <scope>NUCLEOTIDE SEQUENCE</scope>
</reference>
<dbReference type="FunFam" id="3.40.50.300:FF:002685">
    <property type="entry name" value="RAB33A, member RAS oncogene family"/>
    <property type="match status" value="1"/>
</dbReference>
<dbReference type="GeneTree" id="ENSGT00940000157090"/>
<keyword evidence="5" id="KW-1185">Reference proteome</keyword>
<dbReference type="InterPro" id="IPR005225">
    <property type="entry name" value="Small_GTP-bd"/>
</dbReference>
<dbReference type="GO" id="GO:0005525">
    <property type="term" value="F:GTP binding"/>
    <property type="evidence" value="ECO:0007669"/>
    <property type="project" value="UniProtKB-KW"/>
</dbReference>
<accession>A0A3P8W7V1</accession>
<dbReference type="PROSITE" id="PS51419">
    <property type="entry name" value="RAB"/>
    <property type="match status" value="1"/>
</dbReference>
<keyword evidence="2" id="KW-0547">Nucleotide-binding</keyword>
<organism evidence="4 5">
    <name type="scientific">Cynoglossus semilaevis</name>
    <name type="common">Tongue sole</name>
    <dbReference type="NCBI Taxonomy" id="244447"/>
    <lineage>
        <taxon>Eukaryota</taxon>
        <taxon>Metazoa</taxon>
        <taxon>Chordata</taxon>
        <taxon>Craniata</taxon>
        <taxon>Vertebrata</taxon>
        <taxon>Euteleostomi</taxon>
        <taxon>Actinopterygii</taxon>
        <taxon>Neopterygii</taxon>
        <taxon>Teleostei</taxon>
        <taxon>Neoteleostei</taxon>
        <taxon>Acanthomorphata</taxon>
        <taxon>Carangaria</taxon>
        <taxon>Pleuronectiformes</taxon>
        <taxon>Pleuronectoidei</taxon>
        <taxon>Cynoglossidae</taxon>
        <taxon>Cynoglossinae</taxon>
        <taxon>Cynoglossus</taxon>
    </lineage>
</organism>
<dbReference type="RefSeq" id="XP_008315925.1">
    <property type="nucleotide sequence ID" value="XM_008317703.2"/>
</dbReference>
<dbReference type="Ensembl" id="ENSCSET00000023017.1">
    <property type="protein sequence ID" value="ENSCSEP00000022724.1"/>
    <property type="gene ID" value="ENSCSEG00000014479.1"/>
</dbReference>
<evidence type="ECO:0000313" key="4">
    <source>
        <dbReference type="Ensembl" id="ENSCSEP00000022724.1"/>
    </source>
</evidence>
<dbReference type="InterPro" id="IPR001806">
    <property type="entry name" value="Small_GTPase"/>
</dbReference>
<dbReference type="PRINTS" id="PR00449">
    <property type="entry name" value="RASTRNSFRMNG"/>
</dbReference>
<dbReference type="Gene3D" id="3.40.50.300">
    <property type="entry name" value="P-loop containing nucleotide triphosphate hydrolases"/>
    <property type="match status" value="1"/>
</dbReference>
<dbReference type="KEGG" id="csem:103384255"/>
<dbReference type="PANTHER" id="PTHR47978">
    <property type="match status" value="1"/>
</dbReference>
<evidence type="ECO:0000256" key="2">
    <source>
        <dbReference type="ARBA" id="ARBA00022741"/>
    </source>
</evidence>
<evidence type="ECO:0000313" key="5">
    <source>
        <dbReference type="Proteomes" id="UP000265120"/>
    </source>
</evidence>
<dbReference type="GO" id="GO:0003924">
    <property type="term" value="F:GTPase activity"/>
    <property type="evidence" value="ECO:0007669"/>
    <property type="project" value="InterPro"/>
</dbReference>
<dbReference type="SMART" id="SM00175">
    <property type="entry name" value="RAB"/>
    <property type="match status" value="1"/>
</dbReference>
<evidence type="ECO:0000256" key="1">
    <source>
        <dbReference type="ARBA" id="ARBA00006270"/>
    </source>
</evidence>
<dbReference type="AlphaFoldDB" id="A0A3P8W7V1"/>
<proteinExistence type="inferred from homology"/>
<dbReference type="STRING" id="244447.ENSCSEP00000022724"/>
<dbReference type="SMART" id="SM00176">
    <property type="entry name" value="RAN"/>
    <property type="match status" value="1"/>
</dbReference>
<dbReference type="SUPFAM" id="SSF52540">
    <property type="entry name" value="P-loop containing nucleoside triphosphate hydrolases"/>
    <property type="match status" value="1"/>
</dbReference>
<name>A0A3P8W7V1_CYNSE</name>